<dbReference type="EMBL" id="JARYMX010000004">
    <property type="protein sequence ID" value="KAJ9554371.1"/>
    <property type="molecule type" value="Genomic_DNA"/>
</dbReference>
<dbReference type="AlphaFoldDB" id="A0AA38TI11"/>
<dbReference type="PROSITE" id="PS50110">
    <property type="entry name" value="RESPONSE_REGULATORY"/>
    <property type="match status" value="1"/>
</dbReference>
<dbReference type="Gene3D" id="3.40.50.2300">
    <property type="match status" value="1"/>
</dbReference>
<organism evidence="7 8">
    <name type="scientific">Centaurea solstitialis</name>
    <name type="common">yellow star-thistle</name>
    <dbReference type="NCBI Taxonomy" id="347529"/>
    <lineage>
        <taxon>Eukaryota</taxon>
        <taxon>Viridiplantae</taxon>
        <taxon>Streptophyta</taxon>
        <taxon>Embryophyta</taxon>
        <taxon>Tracheophyta</taxon>
        <taxon>Spermatophyta</taxon>
        <taxon>Magnoliopsida</taxon>
        <taxon>eudicotyledons</taxon>
        <taxon>Gunneridae</taxon>
        <taxon>Pentapetalae</taxon>
        <taxon>asterids</taxon>
        <taxon>campanulids</taxon>
        <taxon>Asterales</taxon>
        <taxon>Asteraceae</taxon>
        <taxon>Carduoideae</taxon>
        <taxon>Cardueae</taxon>
        <taxon>Centaureinae</taxon>
        <taxon>Centaurea</taxon>
    </lineage>
</organism>
<feature type="domain" description="Response regulatory" evidence="6">
    <location>
        <begin position="27"/>
        <end position="155"/>
    </location>
</feature>
<dbReference type="PRINTS" id="PR01217">
    <property type="entry name" value="PRICHEXTENSN"/>
</dbReference>
<keyword evidence="3" id="KW-0804">Transcription</keyword>
<protein>
    <recommendedName>
        <fullName evidence="6">Response regulatory domain-containing protein</fullName>
    </recommendedName>
</protein>
<keyword evidence="1" id="KW-0902">Two-component regulatory system</keyword>
<dbReference type="InterPro" id="IPR045279">
    <property type="entry name" value="ARR-like"/>
</dbReference>
<feature type="modified residue" description="4-aspartylphosphate" evidence="4">
    <location>
        <position position="88"/>
    </location>
</feature>
<dbReference type="Proteomes" id="UP001172457">
    <property type="component" value="Chromosome 4"/>
</dbReference>
<dbReference type="SMART" id="SM00448">
    <property type="entry name" value="REC"/>
    <property type="match status" value="1"/>
</dbReference>
<evidence type="ECO:0000313" key="7">
    <source>
        <dbReference type="EMBL" id="KAJ9554371.1"/>
    </source>
</evidence>
<dbReference type="GO" id="GO:0000160">
    <property type="term" value="P:phosphorelay signal transduction system"/>
    <property type="evidence" value="ECO:0007669"/>
    <property type="project" value="UniProtKB-KW"/>
</dbReference>
<evidence type="ECO:0000256" key="3">
    <source>
        <dbReference type="ARBA" id="ARBA00023163"/>
    </source>
</evidence>
<dbReference type="SUPFAM" id="SSF52172">
    <property type="entry name" value="CheY-like"/>
    <property type="match status" value="1"/>
</dbReference>
<accession>A0AA38TI11</accession>
<sequence length="270" mass="29409">MARNALFSRRWRSSPVEPEADQFADVHVLAVDDSLVDRKVIERLLKITSCKVTAVESGWRALQYLGLDQEKTSPDFVNELKVDLIITDYCMPGMTGYELLKKIKGSATFREVPVVIMSSENVVARIDRCLEEGAEDFIVKPVKLSDVKRLKDYMFGENRGTSPPNNTPTINNKEEKATFNKRKLQEMSDPSPSPSPSPSPPTVSPSTSPSSSPPPTISPSASPSPPTESPTSSSPPQSPSSSSSSSPPPFSPSQLDSPTMRLKVTNSDQA</sequence>
<dbReference type="CDD" id="cd17581">
    <property type="entry name" value="REC_typeA_ARR"/>
    <property type="match status" value="1"/>
</dbReference>
<name>A0AA38TI11_9ASTR</name>
<evidence type="ECO:0000256" key="5">
    <source>
        <dbReference type="SAM" id="MobiDB-lite"/>
    </source>
</evidence>
<feature type="compositionally biased region" description="Pro residues" evidence="5">
    <location>
        <begin position="211"/>
        <end position="228"/>
    </location>
</feature>
<dbReference type="Pfam" id="PF00072">
    <property type="entry name" value="Response_reg"/>
    <property type="match status" value="1"/>
</dbReference>
<dbReference type="GO" id="GO:0009736">
    <property type="term" value="P:cytokinin-activated signaling pathway"/>
    <property type="evidence" value="ECO:0007669"/>
    <property type="project" value="InterPro"/>
</dbReference>
<evidence type="ECO:0000313" key="8">
    <source>
        <dbReference type="Proteomes" id="UP001172457"/>
    </source>
</evidence>
<evidence type="ECO:0000256" key="1">
    <source>
        <dbReference type="ARBA" id="ARBA00023012"/>
    </source>
</evidence>
<dbReference type="InterPro" id="IPR001789">
    <property type="entry name" value="Sig_transdc_resp-reg_receiver"/>
</dbReference>
<gene>
    <name evidence="7" type="ORF">OSB04_018416</name>
</gene>
<dbReference type="InterPro" id="IPR011006">
    <property type="entry name" value="CheY-like_superfamily"/>
</dbReference>
<feature type="compositionally biased region" description="Low complexity" evidence="5">
    <location>
        <begin position="229"/>
        <end position="245"/>
    </location>
</feature>
<feature type="region of interest" description="Disordered" evidence="5">
    <location>
        <begin position="182"/>
        <end position="270"/>
    </location>
</feature>
<dbReference type="PANTHER" id="PTHR43874:SF50">
    <property type="entry name" value="TWO-COMPONENT RESPONSE REGULATOR ARR3-RELATED"/>
    <property type="match status" value="1"/>
</dbReference>
<evidence type="ECO:0000259" key="6">
    <source>
        <dbReference type="PROSITE" id="PS50110"/>
    </source>
</evidence>
<keyword evidence="8" id="KW-1185">Reference proteome</keyword>
<comment type="caution">
    <text evidence="7">The sequence shown here is derived from an EMBL/GenBank/DDBJ whole genome shotgun (WGS) entry which is preliminary data.</text>
</comment>
<evidence type="ECO:0000256" key="4">
    <source>
        <dbReference type="PROSITE-ProRule" id="PRU00169"/>
    </source>
</evidence>
<evidence type="ECO:0000256" key="2">
    <source>
        <dbReference type="ARBA" id="ARBA00023015"/>
    </source>
</evidence>
<keyword evidence="4" id="KW-0597">Phosphoprotein</keyword>
<proteinExistence type="predicted"/>
<reference evidence="7" key="1">
    <citation type="submission" date="2023-03" db="EMBL/GenBank/DDBJ databases">
        <title>Chromosome-scale reference genome and RAD-based genetic map of yellow starthistle (Centaurea solstitialis) reveal putative structural variation and QTLs associated with invader traits.</title>
        <authorList>
            <person name="Reatini B."/>
            <person name="Cang F.A."/>
            <person name="Jiang Q."/>
            <person name="Mckibben M.T.W."/>
            <person name="Barker M.S."/>
            <person name="Rieseberg L.H."/>
            <person name="Dlugosch K.M."/>
        </authorList>
    </citation>
    <scope>NUCLEOTIDE SEQUENCE</scope>
    <source>
        <strain evidence="7">CAN-66</strain>
        <tissue evidence="7">Leaf</tissue>
    </source>
</reference>
<keyword evidence="2" id="KW-0805">Transcription regulation</keyword>
<feature type="compositionally biased region" description="Pro residues" evidence="5">
    <location>
        <begin position="191"/>
        <end position="203"/>
    </location>
</feature>
<dbReference type="PANTHER" id="PTHR43874">
    <property type="entry name" value="TWO-COMPONENT RESPONSE REGULATOR"/>
    <property type="match status" value="1"/>
</dbReference>